<dbReference type="EMBL" id="BQXS01001647">
    <property type="protein sequence ID" value="GKT30888.1"/>
    <property type="molecule type" value="Genomic_DNA"/>
</dbReference>
<sequence>MLAFGVQKGALSIADGMRYGARYLSLITPNVNIGDATAIAAARSAGVLPDGLVLNQDVFGRLLAGNAVIGAPKLESLILTAQSSINFYGSLNLSTIDPVTGQNEPRSLPPGAVITRGAGTGHGTLNIVADEVVFGYPSEARPDTQVTLDRLALGFSTVNVTARGRITANNRNTLSVAVVLPSGKLTVSANGDIALSDAARIDMAGRTVSLLDAVRYSWGGDVALESAHGNITQAAGSVIDVSAVNNRAGSLSATALDAAAGHVVLGGSLRGSASGHYDAGGTMVPFLAGSIDVRAQTIDDFAGLNQRLTLAGVTGARNFQLKQGDLAIGDELVASSISVSVDGGRLTVNGRIDASGERVGTIRLAARDGLTLGSGSVLDAHGTVLRVDSYGQPIDAPNRAVVELTTTQGRLALSPGARIDVRSADNVARGTIELSAPRLGGAGGSGDGANDVAIDAAGPVTIAGARSIAVNGF</sequence>
<evidence type="ECO:0000256" key="3">
    <source>
        <dbReference type="ARBA" id="ARBA00022729"/>
    </source>
</evidence>
<keyword evidence="2" id="KW-0964">Secreted</keyword>
<dbReference type="Proteomes" id="UP001057375">
    <property type="component" value="Unassembled WGS sequence"/>
</dbReference>
<feature type="non-terminal residue" evidence="4">
    <location>
        <position position="473"/>
    </location>
</feature>
<keyword evidence="5" id="KW-1185">Reference proteome</keyword>
<organism evidence="4 5">
    <name type="scientific">Aduncisulcus paluster</name>
    <dbReference type="NCBI Taxonomy" id="2918883"/>
    <lineage>
        <taxon>Eukaryota</taxon>
        <taxon>Metamonada</taxon>
        <taxon>Carpediemonas-like organisms</taxon>
        <taxon>Aduncisulcus</taxon>
    </lineage>
</organism>
<evidence type="ECO:0000313" key="5">
    <source>
        <dbReference type="Proteomes" id="UP001057375"/>
    </source>
</evidence>
<protein>
    <submittedName>
        <fullName evidence="4">Filamentous haemagglutinin family protein</fullName>
    </submittedName>
</protein>
<gene>
    <name evidence="4" type="ORF">ADUPG1_001742</name>
</gene>
<keyword evidence="3" id="KW-0732">Signal</keyword>
<evidence type="ECO:0000313" key="4">
    <source>
        <dbReference type="EMBL" id="GKT30888.1"/>
    </source>
</evidence>
<dbReference type="PANTHER" id="PTHR12338">
    <property type="entry name" value="AUTOTRANSPORTER"/>
    <property type="match status" value="1"/>
</dbReference>
<evidence type="ECO:0000256" key="1">
    <source>
        <dbReference type="ARBA" id="ARBA00004613"/>
    </source>
</evidence>
<name>A0ABQ5KEA3_9EUKA</name>
<reference evidence="4" key="1">
    <citation type="submission" date="2022-03" db="EMBL/GenBank/DDBJ databases">
        <title>Draft genome sequence of Aduncisulcus paluster, a free-living microaerophilic Fornicata.</title>
        <authorList>
            <person name="Yuyama I."/>
            <person name="Kume K."/>
            <person name="Tamura T."/>
            <person name="Inagaki Y."/>
            <person name="Hashimoto T."/>
        </authorList>
    </citation>
    <scope>NUCLEOTIDE SEQUENCE</scope>
    <source>
        <strain evidence="4">NY0171</strain>
    </source>
</reference>
<comment type="subcellular location">
    <subcellularLocation>
        <location evidence="1">Secreted</location>
    </subcellularLocation>
</comment>
<proteinExistence type="predicted"/>
<evidence type="ECO:0000256" key="2">
    <source>
        <dbReference type="ARBA" id="ARBA00022525"/>
    </source>
</evidence>
<dbReference type="PANTHER" id="PTHR12338:SF8">
    <property type="entry name" value="HEME_HEMOPEXIN-BINDING PROTEIN"/>
    <property type="match status" value="1"/>
</dbReference>
<dbReference type="InterPro" id="IPR050909">
    <property type="entry name" value="Bact_Autotransporter_VF"/>
</dbReference>
<accession>A0ABQ5KEA3</accession>
<comment type="caution">
    <text evidence="4">The sequence shown here is derived from an EMBL/GenBank/DDBJ whole genome shotgun (WGS) entry which is preliminary data.</text>
</comment>